<keyword evidence="1" id="KW-1133">Transmembrane helix</keyword>
<reference evidence="2 3" key="1">
    <citation type="submission" date="2023-01" db="EMBL/GenBank/DDBJ databases">
        <title>Analysis of 21 Apiospora genomes using comparative genomics revels a genus with tremendous synthesis potential of carbohydrate active enzymes and secondary metabolites.</title>
        <authorList>
            <person name="Sorensen T."/>
        </authorList>
    </citation>
    <scope>NUCLEOTIDE SEQUENCE [LARGE SCALE GENOMIC DNA]</scope>
    <source>
        <strain evidence="2 3">CBS 83171</strain>
    </source>
</reference>
<proteinExistence type="predicted"/>
<comment type="caution">
    <text evidence="2">The sequence shown here is derived from an EMBL/GenBank/DDBJ whole genome shotgun (WGS) entry which is preliminary data.</text>
</comment>
<gene>
    <name evidence="2" type="ORF">PG996_002588</name>
</gene>
<dbReference type="Proteomes" id="UP001446871">
    <property type="component" value="Unassembled WGS sequence"/>
</dbReference>
<dbReference type="EMBL" id="JAQQWM010000001">
    <property type="protein sequence ID" value="KAK8083807.1"/>
    <property type="molecule type" value="Genomic_DNA"/>
</dbReference>
<keyword evidence="1" id="KW-0812">Transmembrane</keyword>
<evidence type="ECO:0000256" key="1">
    <source>
        <dbReference type="SAM" id="Phobius"/>
    </source>
</evidence>
<evidence type="ECO:0000313" key="2">
    <source>
        <dbReference type="EMBL" id="KAK8083807.1"/>
    </source>
</evidence>
<accession>A0ABR1WJZ2</accession>
<feature type="transmembrane region" description="Helical" evidence="1">
    <location>
        <begin position="23"/>
        <end position="45"/>
    </location>
</feature>
<sequence length="147" mass="15913">MANVYIHRDDEHARMHFTLSNEIVLTLVFIALLLGATPVFLAWAIRHRGLLGCVHGRYCLCCAADRPSHHISGSIAAALGGTMTAQAKALADAQPANFEAIRYSAVQGATYTAIAEQFLGSTETTDIKADDKPSAAQGIFERLSWLR</sequence>
<organism evidence="2 3">
    <name type="scientific">Apiospora saccharicola</name>
    <dbReference type="NCBI Taxonomy" id="335842"/>
    <lineage>
        <taxon>Eukaryota</taxon>
        <taxon>Fungi</taxon>
        <taxon>Dikarya</taxon>
        <taxon>Ascomycota</taxon>
        <taxon>Pezizomycotina</taxon>
        <taxon>Sordariomycetes</taxon>
        <taxon>Xylariomycetidae</taxon>
        <taxon>Amphisphaeriales</taxon>
        <taxon>Apiosporaceae</taxon>
        <taxon>Apiospora</taxon>
    </lineage>
</organism>
<evidence type="ECO:0000313" key="3">
    <source>
        <dbReference type="Proteomes" id="UP001446871"/>
    </source>
</evidence>
<keyword evidence="1" id="KW-0472">Membrane</keyword>
<keyword evidence="3" id="KW-1185">Reference proteome</keyword>
<name>A0ABR1WJZ2_9PEZI</name>
<protein>
    <submittedName>
        <fullName evidence="2">Uncharacterized protein</fullName>
    </submittedName>
</protein>